<reference evidence="2" key="1">
    <citation type="submission" date="2020-03" db="EMBL/GenBank/DDBJ databases">
        <authorList>
            <person name="Chebbi M.A."/>
            <person name="Drezen J.M."/>
        </authorList>
    </citation>
    <scope>NUCLEOTIDE SEQUENCE</scope>
    <source>
        <tissue evidence="2">Whole body</tissue>
    </source>
</reference>
<dbReference type="AlphaFoldDB" id="A0A8J5R9R4"/>
<dbReference type="PANTHER" id="PTHR39069:SF8">
    <property type="entry name" value="FI17111P1"/>
    <property type="match status" value="1"/>
</dbReference>
<keyword evidence="3" id="KW-1185">Reference proteome</keyword>
<accession>A0A8J5R9R4</accession>
<feature type="domain" description="EB" evidence="1">
    <location>
        <begin position="453"/>
        <end position="506"/>
    </location>
</feature>
<evidence type="ECO:0000313" key="2">
    <source>
        <dbReference type="EMBL" id="KAG8041444.1"/>
    </source>
</evidence>
<evidence type="ECO:0000259" key="1">
    <source>
        <dbReference type="Pfam" id="PF01683"/>
    </source>
</evidence>
<dbReference type="OrthoDB" id="504708at2759"/>
<proteinExistence type="predicted"/>
<sequence length="515" mass="58102">LNETYCAPLLGGFCWKDEPCVTRNALCINIECRCKANYSASEDKCLPVLVDVRCSYDRDCADIKFAKCSKDNYCVCSLNTIVLNNSSCGSVLDSYCTTDSDCLVNNSVCKNTRCQCNSKYLAVNRNQCIRPHLGMSCTDDDFCVSYINHTICSPKNKCVCSPNSYYYNKNIHSLLFDISFLNYEECRTEQAFCFHNKCYHRSLANYSDKFCSENINCFGSLLEELCEIDKHCVPYNSVCSDGICKCANNYRNNSIFSCLPSMLNQNCWIDSHCSVIRNAECSDYQCTCKAGYIQFNATTCSPLLGTQCTEHDKCATQHSICSNEQCECSDFFTPKSNDRCRSTLLHQTCKTNSDCENIKFSYCSFYNLCSCMRNTFALNGSTCVALFDQYCSRDLLCETENSECVNHKCACKTLFKNFNAKCLPTRLGESCDSNRDCNMIKYAECSASEKCSCLKNYVSVNNALCSALIYERCQADNECYADNSECVANKCRCKYDFVAVDFNSRCESSKAIITS</sequence>
<protein>
    <recommendedName>
        <fullName evidence="1">EB domain-containing protein</fullName>
    </recommendedName>
</protein>
<name>A0A8J5R9R4_9HYME</name>
<reference evidence="2" key="2">
    <citation type="submission" date="2021-04" db="EMBL/GenBank/DDBJ databases">
        <title>Genome-wide patterns of bracovirus chromosomal integration into multiple host tissues during parasitism.</title>
        <authorList>
            <person name="Chebbi M.A.C."/>
        </authorList>
    </citation>
    <scope>NUCLEOTIDE SEQUENCE</scope>
    <source>
        <tissue evidence="2">Whole body</tissue>
    </source>
</reference>
<dbReference type="Pfam" id="PF01683">
    <property type="entry name" value="EB"/>
    <property type="match status" value="1"/>
</dbReference>
<feature type="non-terminal residue" evidence="2">
    <location>
        <position position="515"/>
    </location>
</feature>
<evidence type="ECO:0000313" key="3">
    <source>
        <dbReference type="Proteomes" id="UP000729913"/>
    </source>
</evidence>
<comment type="caution">
    <text evidence="2">The sequence shown here is derived from an EMBL/GenBank/DDBJ whole genome shotgun (WGS) entry which is preliminary data.</text>
</comment>
<organism evidence="2 3">
    <name type="scientific">Cotesia typhae</name>
    <dbReference type="NCBI Taxonomy" id="2053667"/>
    <lineage>
        <taxon>Eukaryota</taxon>
        <taxon>Metazoa</taxon>
        <taxon>Ecdysozoa</taxon>
        <taxon>Arthropoda</taxon>
        <taxon>Hexapoda</taxon>
        <taxon>Insecta</taxon>
        <taxon>Pterygota</taxon>
        <taxon>Neoptera</taxon>
        <taxon>Endopterygota</taxon>
        <taxon>Hymenoptera</taxon>
        <taxon>Apocrita</taxon>
        <taxon>Ichneumonoidea</taxon>
        <taxon>Braconidae</taxon>
        <taxon>Microgastrinae</taxon>
        <taxon>Cotesia</taxon>
    </lineage>
</organism>
<gene>
    <name evidence="2" type="ORF">G9C98_002737</name>
</gene>
<dbReference type="Proteomes" id="UP000729913">
    <property type="component" value="Unassembled WGS sequence"/>
</dbReference>
<dbReference type="PANTHER" id="PTHR39069">
    <property type="entry name" value="ECDYSONE-INDUCIBLE GENE E1, ISOFORM A"/>
    <property type="match status" value="1"/>
</dbReference>
<dbReference type="EMBL" id="JAAOIC020000016">
    <property type="protein sequence ID" value="KAG8041444.1"/>
    <property type="molecule type" value="Genomic_DNA"/>
</dbReference>
<dbReference type="InterPro" id="IPR006149">
    <property type="entry name" value="EB_dom"/>
</dbReference>